<evidence type="ECO:0000259" key="16">
    <source>
        <dbReference type="PROSITE" id="PS51918"/>
    </source>
</evidence>
<dbReference type="PANTHER" id="PTHR30538">
    <property type="entry name" value="LYSINE 2,3-AMINOMUTASE-RELATED"/>
    <property type="match status" value="1"/>
</dbReference>
<dbReference type="SFLD" id="SFLDF00314">
    <property type="entry name" value="L-lysine_2_3-aminomutase_(yjeK"/>
    <property type="match status" value="1"/>
</dbReference>
<evidence type="ECO:0000256" key="2">
    <source>
        <dbReference type="ARBA" id="ARBA00001933"/>
    </source>
</evidence>
<evidence type="ECO:0000256" key="12">
    <source>
        <dbReference type="ARBA" id="ARBA00023235"/>
    </source>
</evidence>
<keyword evidence="9 15" id="KW-0663">Pyridoxal phosphate</keyword>
<dbReference type="InterPro" id="IPR058240">
    <property type="entry name" value="rSAM_sf"/>
</dbReference>
<feature type="domain" description="Radical SAM core" evidence="16">
    <location>
        <begin position="95"/>
        <end position="304"/>
    </location>
</feature>
<feature type="binding site" evidence="14">
    <location>
        <position position="109"/>
    </location>
    <ligand>
        <name>[4Fe-4S] cluster</name>
        <dbReference type="ChEBI" id="CHEBI:49883"/>
        <note>4Fe-4S-S-AdoMet</note>
    </ligand>
</feature>
<dbReference type="Gene3D" id="3.20.20.70">
    <property type="entry name" value="Aldolase class I"/>
    <property type="match status" value="1"/>
</dbReference>
<dbReference type="GO" id="GO:0046872">
    <property type="term" value="F:metal ion binding"/>
    <property type="evidence" value="ECO:0007669"/>
    <property type="project" value="UniProtKB-KW"/>
</dbReference>
<dbReference type="InterPro" id="IPR013785">
    <property type="entry name" value="Aldolase_TIM"/>
</dbReference>
<comment type="catalytic activity">
    <reaction evidence="1">
        <text>L-lysine = D-beta-lysine</text>
        <dbReference type="Rhea" id="RHEA:44148"/>
        <dbReference type="ChEBI" id="CHEBI:32551"/>
        <dbReference type="ChEBI" id="CHEBI:84138"/>
    </reaction>
</comment>
<evidence type="ECO:0000256" key="3">
    <source>
        <dbReference type="ARBA" id="ARBA00001966"/>
    </source>
</evidence>
<feature type="binding site" evidence="14">
    <location>
        <position position="113"/>
    </location>
    <ligand>
        <name>[4Fe-4S] cluster</name>
        <dbReference type="ChEBI" id="CHEBI:49883"/>
        <note>4Fe-4S-S-AdoMet</note>
    </ligand>
</feature>
<evidence type="ECO:0000256" key="4">
    <source>
        <dbReference type="ARBA" id="ARBA00008703"/>
    </source>
</evidence>
<comment type="cofactor">
    <cofactor evidence="2 15">
        <name>pyridoxal 5'-phosphate</name>
        <dbReference type="ChEBI" id="CHEBI:597326"/>
    </cofactor>
</comment>
<dbReference type="SFLD" id="SFLDG01070">
    <property type="entry name" value="PLP-dependent"/>
    <property type="match status" value="1"/>
</dbReference>
<evidence type="ECO:0000256" key="14">
    <source>
        <dbReference type="PIRSR" id="PIRSR004911-1"/>
    </source>
</evidence>
<evidence type="ECO:0000256" key="9">
    <source>
        <dbReference type="ARBA" id="ARBA00022898"/>
    </source>
</evidence>
<dbReference type="CDD" id="cd01335">
    <property type="entry name" value="Radical_SAM"/>
    <property type="match status" value="1"/>
</dbReference>
<dbReference type="PANTHER" id="PTHR30538:SF1">
    <property type="entry name" value="L-LYSINE 2,3-AMINOMUTASE"/>
    <property type="match status" value="1"/>
</dbReference>
<dbReference type="OrthoDB" id="9768064at2"/>
<evidence type="ECO:0000256" key="1">
    <source>
        <dbReference type="ARBA" id="ARBA00001352"/>
    </source>
</evidence>
<proteinExistence type="inferred from homology"/>
<name>A0A0H5DQZ5_9BACT</name>
<evidence type="ECO:0000256" key="11">
    <source>
        <dbReference type="ARBA" id="ARBA00023014"/>
    </source>
</evidence>
<sequence length="330" mass="37313">MTSSWQSILRTNFTSVDELAAYLQLGEEDRAQLLAKSPFTLNVPERLAAKMAKGTLDDPLARQFFAHTLETKQGEGFLDDPNAESLYTLTGKMLKKYAGRALIVTTSACAMHCRYCFRQNYPYEKEKADFEEELSGLRSDTSLFEVILSGGDPLSLPDRRLMTLLEGIDAIPHIQLIRFHTRFPIGIPERIDDAFLDLFASINKQIVFVVHVNHARELDSDVLFSLKRIQKLGIPVLSQSVLLKDVNDTVEALEELMLKLSANGIIPYYLHQLDRVRGSQRFEVGDERAIALIGQIRERLPGYAVPQLVREIPGHLHKTPLLVPRTLRES</sequence>
<keyword evidence="18" id="KW-1185">Reference proteome</keyword>
<evidence type="ECO:0000256" key="15">
    <source>
        <dbReference type="PIRSR" id="PIRSR603739-50"/>
    </source>
</evidence>
<keyword evidence="12 17" id="KW-0413">Isomerase</keyword>
<feature type="modified residue" description="N6-(pyridoxal phosphate)lysine" evidence="15">
    <location>
        <position position="318"/>
    </location>
</feature>
<dbReference type="PIRSF" id="PIRSF004911">
    <property type="entry name" value="DUF160"/>
    <property type="match status" value="1"/>
</dbReference>
<gene>
    <name evidence="17" type="primary">kamA</name>
    <name evidence="17" type="ORF">ELAC_1670</name>
</gene>
<comment type="similarity">
    <text evidence="4">Belongs to the radical SAM superfamily. KamA family.</text>
</comment>
<dbReference type="EMBL" id="CWGJ01000025">
    <property type="protein sequence ID" value="CRX38997.1"/>
    <property type="molecule type" value="Genomic_DNA"/>
</dbReference>
<dbReference type="PROSITE" id="PS51918">
    <property type="entry name" value="RADICAL_SAM"/>
    <property type="match status" value="1"/>
</dbReference>
<dbReference type="SFLD" id="SFLDS00029">
    <property type="entry name" value="Radical_SAM"/>
    <property type="match status" value="1"/>
</dbReference>
<organism evidence="17 18">
    <name type="scientific">Estrella lausannensis</name>
    <dbReference type="NCBI Taxonomy" id="483423"/>
    <lineage>
        <taxon>Bacteria</taxon>
        <taxon>Pseudomonadati</taxon>
        <taxon>Chlamydiota</taxon>
        <taxon>Chlamydiia</taxon>
        <taxon>Parachlamydiales</taxon>
        <taxon>Candidatus Criblamydiaceae</taxon>
        <taxon>Estrella</taxon>
    </lineage>
</organism>
<evidence type="ECO:0000313" key="18">
    <source>
        <dbReference type="Proteomes" id="UP000220251"/>
    </source>
</evidence>
<evidence type="ECO:0000256" key="5">
    <source>
        <dbReference type="ARBA" id="ARBA00022363"/>
    </source>
</evidence>
<dbReference type="NCBIfam" id="TIGR00238">
    <property type="entry name" value="KamA family radical SAM protein"/>
    <property type="match status" value="1"/>
</dbReference>
<dbReference type="Proteomes" id="UP000220251">
    <property type="component" value="Unassembled WGS sequence"/>
</dbReference>
<dbReference type="SUPFAM" id="SSF102114">
    <property type="entry name" value="Radical SAM enzymes"/>
    <property type="match status" value="1"/>
</dbReference>
<keyword evidence="8 14" id="KW-0479">Metal-binding</keyword>
<protein>
    <recommendedName>
        <fullName evidence="5">L-lysine 2,3-aminomutase</fullName>
    </recommendedName>
    <alternativeName>
        <fullName evidence="13">EF-P post-translational modification enzyme B</fullName>
    </alternativeName>
</protein>
<dbReference type="Pfam" id="PF04055">
    <property type="entry name" value="Radical_SAM"/>
    <property type="match status" value="1"/>
</dbReference>
<comment type="cofactor">
    <cofactor evidence="3">
        <name>[4Fe-4S] cluster</name>
        <dbReference type="ChEBI" id="CHEBI:49883"/>
    </cofactor>
</comment>
<evidence type="ECO:0000256" key="7">
    <source>
        <dbReference type="ARBA" id="ARBA00022691"/>
    </source>
</evidence>
<evidence type="ECO:0000256" key="10">
    <source>
        <dbReference type="ARBA" id="ARBA00023004"/>
    </source>
</evidence>
<dbReference type="InterPro" id="IPR022462">
    <property type="entry name" value="EpmB"/>
</dbReference>
<evidence type="ECO:0000313" key="17">
    <source>
        <dbReference type="EMBL" id="CRX38997.1"/>
    </source>
</evidence>
<dbReference type="GO" id="GO:0051539">
    <property type="term" value="F:4 iron, 4 sulfur cluster binding"/>
    <property type="evidence" value="ECO:0007669"/>
    <property type="project" value="UniProtKB-KW"/>
</dbReference>
<feature type="binding site" evidence="14">
    <location>
        <position position="116"/>
    </location>
    <ligand>
        <name>[4Fe-4S] cluster</name>
        <dbReference type="ChEBI" id="CHEBI:49883"/>
        <note>4Fe-4S-S-AdoMet</note>
    </ligand>
</feature>
<dbReference type="RefSeq" id="WP_098038856.1">
    <property type="nucleotide sequence ID" value="NZ_CWGJ01000025.1"/>
</dbReference>
<dbReference type="AlphaFoldDB" id="A0A0H5DQZ5"/>
<keyword evidence="6 14" id="KW-0004">4Fe-4S</keyword>
<keyword evidence="7" id="KW-0949">S-adenosyl-L-methionine</keyword>
<dbReference type="InterPro" id="IPR003739">
    <property type="entry name" value="Lys_aminomutase/Glu_NH3_mut"/>
</dbReference>
<evidence type="ECO:0000256" key="13">
    <source>
        <dbReference type="ARBA" id="ARBA00030756"/>
    </source>
</evidence>
<keyword evidence="11 14" id="KW-0411">Iron-sulfur</keyword>
<dbReference type="InterPro" id="IPR007197">
    <property type="entry name" value="rSAM"/>
</dbReference>
<evidence type="ECO:0000256" key="6">
    <source>
        <dbReference type="ARBA" id="ARBA00022485"/>
    </source>
</evidence>
<dbReference type="GO" id="GO:0016853">
    <property type="term" value="F:isomerase activity"/>
    <property type="evidence" value="ECO:0007669"/>
    <property type="project" value="UniProtKB-KW"/>
</dbReference>
<keyword evidence="10" id="KW-0408">Iron</keyword>
<evidence type="ECO:0000256" key="8">
    <source>
        <dbReference type="ARBA" id="ARBA00022723"/>
    </source>
</evidence>
<accession>A0A0H5DQZ5</accession>
<reference evidence="18" key="1">
    <citation type="submission" date="2015-06" db="EMBL/GenBank/DDBJ databases">
        <authorList>
            <person name="Bertelli C."/>
        </authorList>
    </citation>
    <scope>NUCLEOTIDE SEQUENCE [LARGE SCALE GENOMIC DNA]</scope>
    <source>
        <strain evidence="18">CRIB-30</strain>
    </source>
</reference>